<evidence type="ECO:0000313" key="6">
    <source>
        <dbReference type="EMBL" id="CAH8301505.1"/>
    </source>
</evidence>
<dbReference type="AlphaFoldDB" id="A0ABC8IWB6"/>
<dbReference type="GO" id="GO:0006508">
    <property type="term" value="P:proteolysis"/>
    <property type="evidence" value="ECO:0007669"/>
    <property type="project" value="UniProtKB-KW"/>
</dbReference>
<keyword evidence="7" id="KW-1185">Reference proteome</keyword>
<dbReference type="InterPro" id="IPR038765">
    <property type="entry name" value="Papain-like_cys_pep_sf"/>
</dbReference>
<proteinExistence type="inferred from homology"/>
<dbReference type="EMBL" id="CAKOAT010055378">
    <property type="protein sequence ID" value="CAH8301505.1"/>
    <property type="molecule type" value="Genomic_DNA"/>
</dbReference>
<evidence type="ECO:0000313" key="7">
    <source>
        <dbReference type="Proteomes" id="UP001642260"/>
    </source>
</evidence>
<feature type="domain" description="Ubiquitin-like protease family profile" evidence="5">
    <location>
        <begin position="1"/>
        <end position="142"/>
    </location>
</feature>
<dbReference type="Pfam" id="PF02902">
    <property type="entry name" value="Peptidase_C48"/>
    <property type="match status" value="1"/>
</dbReference>
<comment type="caution">
    <text evidence="6">The sequence shown here is derived from an EMBL/GenBank/DDBJ whole genome shotgun (WGS) entry which is preliminary data.</text>
</comment>
<protein>
    <recommendedName>
        <fullName evidence="5">Ubiquitin-like protease family profile domain-containing protein</fullName>
    </recommendedName>
</protein>
<keyword evidence="4" id="KW-0788">Thiol protease</keyword>
<evidence type="ECO:0000256" key="1">
    <source>
        <dbReference type="ARBA" id="ARBA00005234"/>
    </source>
</evidence>
<keyword evidence="2" id="KW-0645">Protease</keyword>
<evidence type="ECO:0000256" key="4">
    <source>
        <dbReference type="ARBA" id="ARBA00022807"/>
    </source>
</evidence>
<dbReference type="PROSITE" id="PS50600">
    <property type="entry name" value="ULP_PROTEASE"/>
    <property type="match status" value="1"/>
</dbReference>
<reference evidence="6 7" key="1">
    <citation type="submission" date="2022-03" db="EMBL/GenBank/DDBJ databases">
        <authorList>
            <person name="Macdonald S."/>
            <person name="Ahmed S."/>
            <person name="Newling K."/>
        </authorList>
    </citation>
    <scope>NUCLEOTIDE SEQUENCE [LARGE SCALE GENOMIC DNA]</scope>
</reference>
<name>A0ABC8IWB6_ERUVS</name>
<gene>
    <name evidence="6" type="ORF">ERUC_LOCUS2996</name>
</gene>
<accession>A0ABC8IWB6</accession>
<dbReference type="GO" id="GO:0008234">
    <property type="term" value="F:cysteine-type peptidase activity"/>
    <property type="evidence" value="ECO:0007669"/>
    <property type="project" value="UniProtKB-KW"/>
</dbReference>
<dbReference type="PANTHER" id="PTHR12606:SF136">
    <property type="entry name" value="ULP1 PROTEASE FAMILY PROTEIN"/>
    <property type="match status" value="1"/>
</dbReference>
<evidence type="ECO:0000259" key="5">
    <source>
        <dbReference type="PROSITE" id="PS50600"/>
    </source>
</evidence>
<organism evidence="6 7">
    <name type="scientific">Eruca vesicaria subsp. sativa</name>
    <name type="common">Garden rocket</name>
    <name type="synonym">Eruca sativa</name>
    <dbReference type="NCBI Taxonomy" id="29727"/>
    <lineage>
        <taxon>Eukaryota</taxon>
        <taxon>Viridiplantae</taxon>
        <taxon>Streptophyta</taxon>
        <taxon>Embryophyta</taxon>
        <taxon>Tracheophyta</taxon>
        <taxon>Spermatophyta</taxon>
        <taxon>Magnoliopsida</taxon>
        <taxon>eudicotyledons</taxon>
        <taxon>Gunneridae</taxon>
        <taxon>Pentapetalae</taxon>
        <taxon>rosids</taxon>
        <taxon>malvids</taxon>
        <taxon>Brassicales</taxon>
        <taxon>Brassicaceae</taxon>
        <taxon>Brassiceae</taxon>
        <taxon>Eruca</taxon>
    </lineage>
</organism>
<dbReference type="InterPro" id="IPR003653">
    <property type="entry name" value="Peptidase_C48_C"/>
</dbReference>
<dbReference type="SUPFAM" id="SSF54001">
    <property type="entry name" value="Cysteine proteinases"/>
    <property type="match status" value="1"/>
</dbReference>
<keyword evidence="3" id="KW-0378">Hydrolase</keyword>
<comment type="similarity">
    <text evidence="1">Belongs to the peptidase C48 family.</text>
</comment>
<sequence length="167" mass="19392">METSLCCFHDCCLQQYDKKGARVWKRVRQRILPPNVRTHEIWNIDVDRLYVPIHVGEIHWIALCICFQTKHIDVFDCSGVKRYREVDGFTNLVPRIVKAVQPAIYQKDFTVSLYTVTYVPMESLNAGACDCGVYTLNFIECHALGLDLSLLNDENIKEARLRVLWDL</sequence>
<dbReference type="Gene3D" id="3.40.395.10">
    <property type="entry name" value="Adenoviral Proteinase, Chain A"/>
    <property type="match status" value="1"/>
</dbReference>
<dbReference type="Proteomes" id="UP001642260">
    <property type="component" value="Unassembled WGS sequence"/>
</dbReference>
<evidence type="ECO:0000256" key="3">
    <source>
        <dbReference type="ARBA" id="ARBA00022801"/>
    </source>
</evidence>
<evidence type="ECO:0000256" key="2">
    <source>
        <dbReference type="ARBA" id="ARBA00022670"/>
    </source>
</evidence>
<dbReference type="PANTHER" id="PTHR12606">
    <property type="entry name" value="SENTRIN/SUMO-SPECIFIC PROTEASE"/>
    <property type="match status" value="1"/>
</dbReference>